<accession>A0AAN6F1G7</accession>
<proteinExistence type="predicted"/>
<organism evidence="1 2">
    <name type="scientific">Exophiala dermatitidis</name>
    <name type="common">Black yeast-like fungus</name>
    <name type="synonym">Wangiella dermatitidis</name>
    <dbReference type="NCBI Taxonomy" id="5970"/>
    <lineage>
        <taxon>Eukaryota</taxon>
        <taxon>Fungi</taxon>
        <taxon>Dikarya</taxon>
        <taxon>Ascomycota</taxon>
        <taxon>Pezizomycotina</taxon>
        <taxon>Eurotiomycetes</taxon>
        <taxon>Chaetothyriomycetidae</taxon>
        <taxon>Chaetothyriales</taxon>
        <taxon>Herpotrichiellaceae</taxon>
        <taxon>Exophiala</taxon>
    </lineage>
</organism>
<comment type="caution">
    <text evidence="1">The sequence shown here is derived from an EMBL/GenBank/DDBJ whole genome shotgun (WGS) entry which is preliminary data.</text>
</comment>
<dbReference type="Proteomes" id="UP001161757">
    <property type="component" value="Unassembled WGS sequence"/>
</dbReference>
<evidence type="ECO:0000313" key="1">
    <source>
        <dbReference type="EMBL" id="KAJ8994684.1"/>
    </source>
</evidence>
<name>A0AAN6F1G7_EXODE</name>
<evidence type="ECO:0000313" key="2">
    <source>
        <dbReference type="Proteomes" id="UP001161757"/>
    </source>
</evidence>
<reference evidence="1" key="1">
    <citation type="submission" date="2023-01" db="EMBL/GenBank/DDBJ databases">
        <title>Exophiala dermititidis isolated from Cystic Fibrosis Patient.</title>
        <authorList>
            <person name="Kurbessoian T."/>
            <person name="Crocker A."/>
            <person name="Murante D."/>
            <person name="Hogan D.A."/>
            <person name="Stajich J.E."/>
        </authorList>
    </citation>
    <scope>NUCLEOTIDE SEQUENCE</scope>
    <source>
        <strain evidence="1">Ex8</strain>
    </source>
</reference>
<dbReference type="EMBL" id="JAJGCB010000002">
    <property type="protein sequence ID" value="KAJ8994684.1"/>
    <property type="molecule type" value="Genomic_DNA"/>
</dbReference>
<dbReference type="AlphaFoldDB" id="A0AAN6F1G7"/>
<gene>
    <name evidence="1" type="ORF">HRR80_001386</name>
</gene>
<protein>
    <submittedName>
        <fullName evidence="1">Uncharacterized protein</fullName>
    </submittedName>
</protein>
<sequence>MTATTASLLEPTSSRPEQSNILESRRKAAAKPSDTLSVYGTRGLAGTGTGQCNALFVQKHHSADVLERFILLLVAGIWRRTRLRAELNAISLILAQVLDQLHHWHPTSVYLKRLNTWNLRVEQGIGTRTGGRINAPWQWIAYPVQS</sequence>